<evidence type="ECO:0000313" key="3">
    <source>
        <dbReference type="Proteomes" id="UP000039865"/>
    </source>
</evidence>
<proteinExistence type="predicted"/>
<sequence>MISLALLAALFSTSQAISFAPKAGTTGQDIALVLFQGASSPAQGYAPVAQQIQQVAAQSGIRAFVSIPSFVFDTPEPLQTDSAFNGALKELKGLGFTGDNVFLAGHSLGGVMAQSYAVKHTDVIKGLILEGSVLLRGTRKVQANGFTKFNLDLPTLTLCGELDGLMRITRCAEAYYHQIENIDPSQKNLFPVVPFQGFSHWRFSSGALPSNVLNNDLQAEISEEEAHYQVASAITGFIGKLIGNSRAARVAATSVFDIKPLVEAMKLENSYYIRDACYSQTLINQERPDCSKGSPWVQANAQRIMGGDLPSGVKLSGDDNFHRVWTVNPVHLPQFNNTCDGHSSCILNSVTVTELINTELDVMDTGMFPIAALEMRCKLMSRQATQKAAGVEKPDFHQTDEVGNRCADINNEAIQYAYSHLSTEAKKRYDQFGQKLVVGDDQGPYNAGPLWIWTNMIYEDNSDKTTLTLKSAMMRTPTDYLISAAAGFHYCKLLSPFRAMEWMQVDGLKAHYNAKTHTQELAFLQ</sequence>
<keyword evidence="3" id="KW-1185">Reference proteome</keyword>
<feature type="signal peptide" evidence="1">
    <location>
        <begin position="1"/>
        <end position="16"/>
    </location>
</feature>
<gene>
    <name evidence="2" type="primary">Contig6409.g6856</name>
    <name evidence="2" type="ORF">STYLEM_20472</name>
</gene>
<dbReference type="Gene3D" id="3.40.50.1820">
    <property type="entry name" value="alpha/beta hydrolase"/>
    <property type="match status" value="1"/>
</dbReference>
<protein>
    <submittedName>
        <fullName evidence="2">Uncharacterized protein</fullName>
    </submittedName>
</protein>
<name>A0A078BCI2_STYLE</name>
<keyword evidence="1" id="KW-0732">Signal</keyword>
<dbReference type="InParanoid" id="A0A078BCI2"/>
<evidence type="ECO:0000256" key="1">
    <source>
        <dbReference type="SAM" id="SignalP"/>
    </source>
</evidence>
<dbReference type="OrthoDB" id="188124at2759"/>
<dbReference type="EMBL" id="CCKQ01019297">
    <property type="protein sequence ID" value="CDW91318.1"/>
    <property type="molecule type" value="Genomic_DNA"/>
</dbReference>
<dbReference type="AlphaFoldDB" id="A0A078BCI2"/>
<feature type="chain" id="PRO_5001729955" evidence="1">
    <location>
        <begin position="17"/>
        <end position="525"/>
    </location>
</feature>
<reference evidence="2 3" key="1">
    <citation type="submission" date="2014-06" db="EMBL/GenBank/DDBJ databases">
        <authorList>
            <person name="Swart Estienne"/>
        </authorList>
    </citation>
    <scope>NUCLEOTIDE SEQUENCE [LARGE SCALE GENOMIC DNA]</scope>
    <source>
        <strain evidence="2 3">130c</strain>
    </source>
</reference>
<dbReference type="OMA" id="PHRAMEW"/>
<dbReference type="InterPro" id="IPR029058">
    <property type="entry name" value="AB_hydrolase_fold"/>
</dbReference>
<dbReference type="SUPFAM" id="SSF53474">
    <property type="entry name" value="alpha/beta-Hydrolases"/>
    <property type="match status" value="1"/>
</dbReference>
<dbReference type="Proteomes" id="UP000039865">
    <property type="component" value="Unassembled WGS sequence"/>
</dbReference>
<organism evidence="2 3">
    <name type="scientific">Stylonychia lemnae</name>
    <name type="common">Ciliate</name>
    <dbReference type="NCBI Taxonomy" id="5949"/>
    <lineage>
        <taxon>Eukaryota</taxon>
        <taxon>Sar</taxon>
        <taxon>Alveolata</taxon>
        <taxon>Ciliophora</taxon>
        <taxon>Intramacronucleata</taxon>
        <taxon>Spirotrichea</taxon>
        <taxon>Stichotrichia</taxon>
        <taxon>Sporadotrichida</taxon>
        <taxon>Oxytrichidae</taxon>
        <taxon>Stylonychinae</taxon>
        <taxon>Stylonychia</taxon>
    </lineage>
</organism>
<evidence type="ECO:0000313" key="2">
    <source>
        <dbReference type="EMBL" id="CDW91318.1"/>
    </source>
</evidence>
<accession>A0A078BCI2</accession>